<comment type="caution">
    <text evidence="2">The sequence shown here is derived from an EMBL/GenBank/DDBJ whole genome shotgun (WGS) entry which is preliminary data.</text>
</comment>
<name>A0AA39SJB3_ACESA</name>
<keyword evidence="3" id="KW-1185">Reference proteome</keyword>
<feature type="region of interest" description="Disordered" evidence="1">
    <location>
        <begin position="23"/>
        <end position="138"/>
    </location>
</feature>
<feature type="compositionally biased region" description="Basic and acidic residues" evidence="1">
    <location>
        <begin position="175"/>
        <end position="196"/>
    </location>
</feature>
<feature type="compositionally biased region" description="Basic residues" evidence="1">
    <location>
        <begin position="86"/>
        <end position="102"/>
    </location>
</feature>
<gene>
    <name evidence="2" type="ORF">LWI29_010907</name>
</gene>
<evidence type="ECO:0000256" key="1">
    <source>
        <dbReference type="SAM" id="MobiDB-lite"/>
    </source>
</evidence>
<dbReference type="AlphaFoldDB" id="A0AA39SJB3"/>
<protein>
    <submittedName>
        <fullName evidence="2">Uncharacterized protein</fullName>
    </submittedName>
</protein>
<accession>A0AA39SJB3</accession>
<evidence type="ECO:0000313" key="2">
    <source>
        <dbReference type="EMBL" id="KAK0591968.1"/>
    </source>
</evidence>
<dbReference type="Proteomes" id="UP001168877">
    <property type="component" value="Unassembled WGS sequence"/>
</dbReference>
<organism evidence="2 3">
    <name type="scientific">Acer saccharum</name>
    <name type="common">Sugar maple</name>
    <dbReference type="NCBI Taxonomy" id="4024"/>
    <lineage>
        <taxon>Eukaryota</taxon>
        <taxon>Viridiplantae</taxon>
        <taxon>Streptophyta</taxon>
        <taxon>Embryophyta</taxon>
        <taxon>Tracheophyta</taxon>
        <taxon>Spermatophyta</taxon>
        <taxon>Magnoliopsida</taxon>
        <taxon>eudicotyledons</taxon>
        <taxon>Gunneridae</taxon>
        <taxon>Pentapetalae</taxon>
        <taxon>rosids</taxon>
        <taxon>malvids</taxon>
        <taxon>Sapindales</taxon>
        <taxon>Sapindaceae</taxon>
        <taxon>Hippocastanoideae</taxon>
        <taxon>Acereae</taxon>
        <taxon>Acer</taxon>
    </lineage>
</organism>
<reference evidence="2" key="1">
    <citation type="journal article" date="2022" name="Plant J.">
        <title>Strategies of tolerance reflected in two North American maple genomes.</title>
        <authorList>
            <person name="McEvoy S.L."/>
            <person name="Sezen U.U."/>
            <person name="Trouern-Trend A."/>
            <person name="McMahon S.M."/>
            <person name="Schaberg P.G."/>
            <person name="Yang J."/>
            <person name="Wegrzyn J.L."/>
            <person name="Swenson N.G."/>
        </authorList>
    </citation>
    <scope>NUCLEOTIDE SEQUENCE</scope>
    <source>
        <strain evidence="2">NS2018</strain>
    </source>
</reference>
<feature type="region of interest" description="Disordered" evidence="1">
    <location>
        <begin position="161"/>
        <end position="196"/>
    </location>
</feature>
<feature type="compositionally biased region" description="Low complexity" evidence="1">
    <location>
        <begin position="103"/>
        <end position="112"/>
    </location>
</feature>
<sequence length="244" mass="28440">MGGVFQVPPLVYRTPRSQAILAPYGVQIEDPPQRNRIDKGKAVAEEHSKSQSWLGHSDEDSSRSTRTKRKNQRTTNKQEEEESVSHKRYNGRRGRSSRKTRTPPRTSGSPPKASRIPKNRKNPSASRRLHFDRSPGKDLEYMQEIREIRDDIQRMERNHREIRGSIRSPGTHHVPFTEEKERRPDRNKGSRRFDTRDGRDYLKSKYSAYTSLTRDVESIFTIAQEKGILRWPQKMSAPPTQTTY</sequence>
<feature type="compositionally biased region" description="Basic and acidic residues" evidence="1">
    <location>
        <begin position="129"/>
        <end position="138"/>
    </location>
</feature>
<proteinExistence type="predicted"/>
<reference evidence="2" key="2">
    <citation type="submission" date="2023-06" db="EMBL/GenBank/DDBJ databases">
        <authorList>
            <person name="Swenson N.G."/>
            <person name="Wegrzyn J.L."/>
            <person name="Mcevoy S.L."/>
        </authorList>
    </citation>
    <scope>NUCLEOTIDE SEQUENCE</scope>
    <source>
        <strain evidence="2">NS2018</strain>
        <tissue evidence="2">Leaf</tissue>
    </source>
</reference>
<feature type="compositionally biased region" description="Basic and acidic residues" evidence="1">
    <location>
        <begin position="31"/>
        <end position="49"/>
    </location>
</feature>
<dbReference type="EMBL" id="JAUESC010000380">
    <property type="protein sequence ID" value="KAK0591968.1"/>
    <property type="molecule type" value="Genomic_DNA"/>
</dbReference>
<evidence type="ECO:0000313" key="3">
    <source>
        <dbReference type="Proteomes" id="UP001168877"/>
    </source>
</evidence>